<protein>
    <submittedName>
        <fullName evidence="2">3-ketoacyl-CoA thiolase</fullName>
        <ecNumber evidence="2">2.3.1.16</ecNumber>
    </submittedName>
</protein>
<name>A0A3S4LW38_SALET</name>
<dbReference type="AlphaFoldDB" id="A0A3S4LW38"/>
<organism evidence="2 3">
    <name type="scientific">Salmonella enterica I</name>
    <dbReference type="NCBI Taxonomy" id="59201"/>
    <lineage>
        <taxon>Bacteria</taxon>
        <taxon>Pseudomonadati</taxon>
        <taxon>Pseudomonadota</taxon>
        <taxon>Gammaproteobacteria</taxon>
        <taxon>Enterobacterales</taxon>
        <taxon>Enterobacteriaceae</taxon>
        <taxon>Salmonella</taxon>
    </lineage>
</organism>
<dbReference type="Pfam" id="PF00108">
    <property type="entry name" value="Thiolase_N"/>
    <property type="match status" value="1"/>
</dbReference>
<dbReference type="SUPFAM" id="SSF53901">
    <property type="entry name" value="Thiolase-like"/>
    <property type="match status" value="1"/>
</dbReference>
<evidence type="ECO:0000313" key="2">
    <source>
        <dbReference type="EMBL" id="VEB56403.1"/>
    </source>
</evidence>
<dbReference type="Gene3D" id="3.40.47.10">
    <property type="match status" value="1"/>
</dbReference>
<dbReference type="GO" id="GO:0044281">
    <property type="term" value="P:small molecule metabolic process"/>
    <property type="evidence" value="ECO:0007669"/>
    <property type="project" value="UniProtKB-ARBA"/>
</dbReference>
<dbReference type="EMBL" id="LR134190">
    <property type="protein sequence ID" value="VEB56403.1"/>
    <property type="molecule type" value="Genomic_DNA"/>
</dbReference>
<gene>
    <name evidence="2" type="primary">fadI_1</name>
    <name evidence="2" type="ORF">NCTC6754_04354</name>
</gene>
<dbReference type="EC" id="2.3.1.16" evidence="2"/>
<reference evidence="2 3" key="1">
    <citation type="submission" date="2018-12" db="EMBL/GenBank/DDBJ databases">
        <authorList>
            <consortium name="Pathogen Informatics"/>
        </authorList>
    </citation>
    <scope>NUCLEOTIDE SEQUENCE [LARGE SCALE GENOMIC DNA]</scope>
    <source>
        <strain evidence="2 3">NCTC6754</strain>
    </source>
</reference>
<proteinExistence type="predicted"/>
<keyword evidence="2" id="KW-0808">Transferase</keyword>
<keyword evidence="2" id="KW-0012">Acyltransferase</keyword>
<dbReference type="InterPro" id="IPR020616">
    <property type="entry name" value="Thiolase_N"/>
</dbReference>
<dbReference type="Proteomes" id="UP000269208">
    <property type="component" value="Chromosome"/>
</dbReference>
<evidence type="ECO:0000259" key="1">
    <source>
        <dbReference type="Pfam" id="PF00108"/>
    </source>
</evidence>
<dbReference type="GO" id="GO:0003988">
    <property type="term" value="F:acetyl-CoA C-acyltransferase activity"/>
    <property type="evidence" value="ECO:0007669"/>
    <property type="project" value="UniProtKB-EC"/>
</dbReference>
<sequence length="80" mass="8592">MVTRQGDRIAIVSGLRTPFARQATAFHGIPAVDLGKMVVGELLARSEIPADAIEQLVFWSGSTNAGSAQHCARKLCWVRG</sequence>
<accession>A0A3S4LW38</accession>
<feature type="domain" description="Thiolase N-terminal" evidence="1">
    <location>
        <begin position="9"/>
        <end position="77"/>
    </location>
</feature>
<evidence type="ECO:0000313" key="3">
    <source>
        <dbReference type="Proteomes" id="UP000269208"/>
    </source>
</evidence>
<dbReference type="InterPro" id="IPR016039">
    <property type="entry name" value="Thiolase-like"/>
</dbReference>